<accession>A0A2T9WKJ5</accession>
<proteinExistence type="inferred from homology"/>
<evidence type="ECO:0000256" key="1">
    <source>
        <dbReference type="ARBA" id="ARBA00007572"/>
    </source>
</evidence>
<dbReference type="AlphaFoldDB" id="A0A2T9WKJ5"/>
<evidence type="ECO:0000313" key="17">
    <source>
        <dbReference type="EMBL" id="MCC5447307.1"/>
    </source>
</evidence>
<keyword evidence="11 14" id="KW-0233">DNA recombination</keyword>
<evidence type="ECO:0000256" key="14">
    <source>
        <dbReference type="HAMAP-Rule" id="MF_00407"/>
    </source>
</evidence>
<feature type="binding site" evidence="14">
    <location>
        <position position="418"/>
    </location>
    <ligand>
        <name>ATP</name>
        <dbReference type="ChEBI" id="CHEBI:30616"/>
    </ligand>
</feature>
<keyword evidence="9 14" id="KW-0067">ATP-binding</keyword>
<evidence type="ECO:0000256" key="5">
    <source>
        <dbReference type="ARBA" id="ARBA00022705"/>
    </source>
</evidence>
<dbReference type="PANTHER" id="PTHR45674:SF7">
    <property type="entry name" value="DNA LIGASE"/>
    <property type="match status" value="1"/>
</dbReference>
<dbReference type="Pfam" id="PF04675">
    <property type="entry name" value="DNA_ligase_A_N"/>
    <property type="match status" value="1"/>
</dbReference>
<dbReference type="InterPro" id="IPR012340">
    <property type="entry name" value="NA-bd_OB-fold"/>
</dbReference>
<dbReference type="EMBL" id="QEFP02000020">
    <property type="protein sequence ID" value="MCC5447307.1"/>
    <property type="molecule type" value="Genomic_DNA"/>
</dbReference>
<evidence type="ECO:0000256" key="13">
    <source>
        <dbReference type="ARBA" id="ARBA00023306"/>
    </source>
</evidence>
<comment type="cofactor">
    <cofactor evidence="14">
        <name>Mg(2+)</name>
        <dbReference type="ChEBI" id="CHEBI:18420"/>
    </cofactor>
</comment>
<dbReference type="EC" id="6.5.1.1" evidence="14"/>
<dbReference type="SUPFAM" id="SSF117018">
    <property type="entry name" value="ATP-dependent DNA ligase DNA-binding domain"/>
    <property type="match status" value="1"/>
</dbReference>
<organism evidence="18">
    <name type="scientific">Nanobsidianus stetteri</name>
    <dbReference type="NCBI Taxonomy" id="1294122"/>
    <lineage>
        <taxon>Archaea</taxon>
        <taxon>Nanobdellota</taxon>
        <taxon>Candidatus Nanoarchaeia</taxon>
        <taxon>Nanoarchaeales</taxon>
        <taxon>Nanopusillaceae</taxon>
        <taxon>Candidatus Nanobsidianus</taxon>
    </lineage>
</organism>
<dbReference type="NCBIfam" id="TIGR00574">
    <property type="entry name" value="dnl1"/>
    <property type="match status" value="1"/>
</dbReference>
<dbReference type="InterPro" id="IPR036599">
    <property type="entry name" value="DNA_ligase_N_sf"/>
</dbReference>
<evidence type="ECO:0000256" key="15">
    <source>
        <dbReference type="RuleBase" id="RU004196"/>
    </source>
</evidence>
<dbReference type="RefSeq" id="WP_228615530.1">
    <property type="nucleotide sequence ID" value="NZ_QEFP02000020.1"/>
</dbReference>
<feature type="binding site" evidence="14">
    <location>
        <position position="299"/>
    </location>
    <ligand>
        <name>ATP</name>
        <dbReference type="ChEBI" id="CHEBI:30616"/>
    </ligand>
</feature>
<dbReference type="Gene3D" id="2.40.50.140">
    <property type="entry name" value="Nucleic acid-binding proteins"/>
    <property type="match status" value="1"/>
</dbReference>
<dbReference type="InterPro" id="IPR050191">
    <property type="entry name" value="ATP-dep_DNA_ligase"/>
</dbReference>
<dbReference type="Gene3D" id="1.10.3260.10">
    <property type="entry name" value="DNA ligase, ATP-dependent, N-terminal domain"/>
    <property type="match status" value="1"/>
</dbReference>
<dbReference type="GO" id="GO:0006273">
    <property type="term" value="P:lagging strand elongation"/>
    <property type="evidence" value="ECO:0007669"/>
    <property type="project" value="TreeGrafter"/>
</dbReference>
<dbReference type="GO" id="GO:0051301">
    <property type="term" value="P:cell division"/>
    <property type="evidence" value="ECO:0007669"/>
    <property type="project" value="UniProtKB-KW"/>
</dbReference>
<keyword evidence="10 14" id="KW-0460">Magnesium</keyword>
<dbReference type="InterPro" id="IPR012308">
    <property type="entry name" value="DNA_ligase_ATP-dep_N"/>
</dbReference>
<dbReference type="GO" id="GO:0071897">
    <property type="term" value="P:DNA biosynthetic process"/>
    <property type="evidence" value="ECO:0007669"/>
    <property type="project" value="InterPro"/>
</dbReference>
<dbReference type="PROSITE" id="PS50160">
    <property type="entry name" value="DNA_LIGASE_A3"/>
    <property type="match status" value="1"/>
</dbReference>
<dbReference type="Pfam" id="PF01068">
    <property type="entry name" value="DNA_ligase_A_M"/>
    <property type="match status" value="1"/>
</dbReference>
<evidence type="ECO:0000256" key="7">
    <source>
        <dbReference type="ARBA" id="ARBA00022741"/>
    </source>
</evidence>
<dbReference type="Gene3D" id="3.30.470.30">
    <property type="entry name" value="DNA ligase/mRNA capping enzyme"/>
    <property type="match status" value="1"/>
</dbReference>
<feature type="domain" description="ATP-dependent DNA ligase family profile" evidence="16">
    <location>
        <begin position="328"/>
        <end position="453"/>
    </location>
</feature>
<evidence type="ECO:0000256" key="9">
    <source>
        <dbReference type="ARBA" id="ARBA00022840"/>
    </source>
</evidence>
<dbReference type="SUPFAM" id="SSF56091">
    <property type="entry name" value="DNA ligase/mRNA capping enzyme, catalytic domain"/>
    <property type="match status" value="1"/>
</dbReference>
<evidence type="ECO:0000256" key="2">
    <source>
        <dbReference type="ARBA" id="ARBA00013308"/>
    </source>
</evidence>
<name>A0A2T9WKJ5_NANST</name>
<reference evidence="17" key="2">
    <citation type="submission" date="2017-05" db="EMBL/GenBank/DDBJ databases">
        <authorList>
            <person name="Munson-Mcgee J.H."/>
        </authorList>
    </citation>
    <scope>NUCLEOTIDE SEQUENCE</scope>
    <source>
        <strain evidence="17">SCGC AB-777_F03</strain>
    </source>
</reference>
<sequence length="555" mass="65045">MKYFSELAEILEKVEKINEKSLKIDVLSRFIKSLDKNELKITIWLILGNTEEEWVERKLNVSISTIIRVLKNLGVNIKELSSLYKKSGDLGEAVKIIYEKGNIKLNKWFAKKYTIIDIYNELKKIENLEGEGSREKRILYLEGIYKNLSPLEAKLLTRILQGDMRYGVLEGTIEDCLSYIYGINDEKIKIAHAIIGDIGVLAEYLFDNPKNIENVNIRLFHPFKPMLAEKANNFQDVFNNFSPAAFEFKFDGIRAQIHKRGNEVKIFTRRLKDVTKSFPDVVELILNNIKNNEVVVEGEIVAWDYNKNLPLPFQEISKRIKREYEISKYIKEIPVKLFLFDIIYLDGKLLINEEYINRRKILEEIRGNIDLTPMIITSKEDEAKKFFEESVNMKNEGLVAKKLDSKYIPGKRDKSWLKVKGHLEPLDLVIIGGEWGHGRRKNFISDLYLAALDKDTGEYLMVTKTFKGLSDNEYVQLTKELLKYKIKEEGRIVWFKPKIVVEVIYDEIQKSPKYKSGFALRFARVNRIRWDKSEKDVNTIQEIRELYEKQRKEEI</sequence>
<reference evidence="18" key="3">
    <citation type="submission" date="2017-05" db="EMBL/GenBank/DDBJ databases">
        <authorList>
            <person name="Song R."/>
            <person name="Chenine A.L."/>
            <person name="Ruprecht R.M."/>
        </authorList>
    </citation>
    <scope>NUCLEOTIDE SEQUENCE</scope>
    <source>
        <strain evidence="18">SCGC AB-777_F03</strain>
    </source>
</reference>
<dbReference type="InterPro" id="IPR022865">
    <property type="entry name" value="DNA_ligae_ATP-dep_bac/arc"/>
</dbReference>
<dbReference type="InterPro" id="IPR012309">
    <property type="entry name" value="DNA_ligase_ATP-dep_C"/>
</dbReference>
<dbReference type="GO" id="GO:0005524">
    <property type="term" value="F:ATP binding"/>
    <property type="evidence" value="ECO:0007669"/>
    <property type="project" value="UniProtKB-UniRule"/>
</dbReference>
<comment type="function">
    <text evidence="14">DNA ligase that seals nicks in double-stranded DNA during DNA replication, DNA recombination and DNA repair.</text>
</comment>
<dbReference type="GO" id="GO:0006281">
    <property type="term" value="P:DNA repair"/>
    <property type="evidence" value="ECO:0007669"/>
    <property type="project" value="UniProtKB-UniRule"/>
</dbReference>
<evidence type="ECO:0000313" key="18">
    <source>
        <dbReference type="EMBL" id="PVU68360.1"/>
    </source>
</evidence>
<dbReference type="GO" id="GO:0046872">
    <property type="term" value="F:metal ion binding"/>
    <property type="evidence" value="ECO:0007669"/>
    <property type="project" value="UniProtKB-KW"/>
</dbReference>
<dbReference type="CDD" id="cd07901">
    <property type="entry name" value="Adenylation_DNA_ligase_Arch_LigB"/>
    <property type="match status" value="1"/>
</dbReference>
<reference evidence="17" key="4">
    <citation type="submission" date="2021-11" db="EMBL/GenBank/DDBJ databases">
        <authorList>
            <person name="Munson-Mcgee J."/>
            <person name="Field E."/>
            <person name="Bateson M."/>
            <person name="Rooney C."/>
            <person name="Stepanauskas R."/>
            <person name="Young M."/>
        </authorList>
    </citation>
    <scope>NUCLEOTIDE SEQUENCE</scope>
    <source>
        <strain evidence="17">SCGC AB-777_F03</strain>
    </source>
</reference>
<dbReference type="CDD" id="cd07972">
    <property type="entry name" value="OBF_DNA_ligase_Arch_LigB"/>
    <property type="match status" value="1"/>
</dbReference>
<dbReference type="InterPro" id="IPR000977">
    <property type="entry name" value="DNA_ligase_ATP-dep"/>
</dbReference>
<keyword evidence="13 14" id="KW-0131">Cell cycle</keyword>
<dbReference type="InterPro" id="IPR012310">
    <property type="entry name" value="DNA_ligase_ATP-dep_cent"/>
</dbReference>
<evidence type="ECO:0000259" key="16">
    <source>
        <dbReference type="PROSITE" id="PS50160"/>
    </source>
</evidence>
<evidence type="ECO:0000256" key="11">
    <source>
        <dbReference type="ARBA" id="ARBA00023172"/>
    </source>
</evidence>
<evidence type="ECO:0000256" key="12">
    <source>
        <dbReference type="ARBA" id="ARBA00023204"/>
    </source>
</evidence>
<dbReference type="SUPFAM" id="SSF50249">
    <property type="entry name" value="Nucleic acid-binding proteins"/>
    <property type="match status" value="1"/>
</dbReference>
<keyword evidence="5 14" id="KW-0235">DNA replication</keyword>
<evidence type="ECO:0000256" key="6">
    <source>
        <dbReference type="ARBA" id="ARBA00022723"/>
    </source>
</evidence>
<feature type="binding site" evidence="14">
    <location>
        <position position="247"/>
    </location>
    <ligand>
        <name>ATP</name>
        <dbReference type="ChEBI" id="CHEBI:30616"/>
    </ligand>
</feature>
<dbReference type="PANTHER" id="PTHR45674">
    <property type="entry name" value="DNA LIGASE 1/3 FAMILY MEMBER"/>
    <property type="match status" value="1"/>
</dbReference>
<dbReference type="InterPro" id="IPR016059">
    <property type="entry name" value="DNA_ligase_ATP-dep_CS"/>
</dbReference>
<keyword evidence="4 14" id="KW-0132">Cell division</keyword>
<evidence type="ECO:0000256" key="8">
    <source>
        <dbReference type="ARBA" id="ARBA00022763"/>
    </source>
</evidence>
<keyword evidence="12 14" id="KW-0234">DNA repair</keyword>
<dbReference type="Proteomes" id="UP000245509">
    <property type="component" value="Unassembled WGS sequence"/>
</dbReference>
<reference evidence="18" key="1">
    <citation type="journal article" date="2015" name="Appl. Environ. Microbiol.">
        <title>Nanoarchaeota, Their Sulfolobales Host, and Nanoarchaeota Virus Distribution across Yellowstone National Park Hot Springs.</title>
        <authorList>
            <person name="Munson-McGee J.H."/>
            <person name="Field E.K."/>
            <person name="Bateson M."/>
            <person name="Rooney C."/>
            <person name="Stepanauskas R."/>
            <person name="Young M.J."/>
        </authorList>
    </citation>
    <scope>NUCLEOTIDE SEQUENCE [LARGE SCALE GENOMIC DNA]</scope>
    <source>
        <strain evidence="18">SCGC AB-777_F03</strain>
    </source>
</reference>
<feature type="active site" description="N6-AMP-lysine intermediate" evidence="14">
    <location>
        <position position="249"/>
    </location>
</feature>
<feature type="binding site" evidence="14">
    <location>
        <position position="412"/>
    </location>
    <ligand>
        <name>ATP</name>
        <dbReference type="ChEBI" id="CHEBI:30616"/>
    </ligand>
</feature>
<comment type="catalytic activity">
    <reaction evidence="14">
        <text>ATP + (deoxyribonucleotide)n-3'-hydroxyl + 5'-phospho-(deoxyribonucleotide)m = (deoxyribonucleotide)n+m + AMP + diphosphate.</text>
        <dbReference type="EC" id="6.5.1.1"/>
    </reaction>
</comment>
<gene>
    <name evidence="14" type="primary">lig</name>
    <name evidence="17" type="ORF">DDW03_002740</name>
    <name evidence="18" type="ORF">DDW03_02640</name>
</gene>
<keyword evidence="3 14" id="KW-0436">Ligase</keyword>
<feature type="binding site" evidence="14">
    <location>
        <position position="269"/>
    </location>
    <ligand>
        <name>ATP</name>
        <dbReference type="ChEBI" id="CHEBI:30616"/>
    </ligand>
</feature>
<evidence type="ECO:0000256" key="3">
    <source>
        <dbReference type="ARBA" id="ARBA00022598"/>
    </source>
</evidence>
<dbReference type="PROSITE" id="PS00697">
    <property type="entry name" value="DNA_LIGASE_A1"/>
    <property type="match status" value="1"/>
</dbReference>
<keyword evidence="8 14" id="KW-0227">DNA damage</keyword>
<keyword evidence="6 14" id="KW-0479">Metal-binding</keyword>
<evidence type="ECO:0000256" key="10">
    <source>
        <dbReference type="ARBA" id="ARBA00022842"/>
    </source>
</evidence>
<dbReference type="PROSITE" id="PS00333">
    <property type="entry name" value="DNA_LIGASE_A2"/>
    <property type="match status" value="1"/>
</dbReference>
<protein>
    <recommendedName>
        <fullName evidence="2 14">DNA ligase</fullName>
        <ecNumber evidence="14">6.5.1.1</ecNumber>
    </recommendedName>
    <alternativeName>
        <fullName evidence="14">Polydeoxyribonucleotide synthase [ATP]</fullName>
    </alternativeName>
</protein>
<keyword evidence="7 14" id="KW-0547">Nucleotide-binding</keyword>
<evidence type="ECO:0000256" key="4">
    <source>
        <dbReference type="ARBA" id="ARBA00022618"/>
    </source>
</evidence>
<dbReference type="GO" id="GO:0003677">
    <property type="term" value="F:DNA binding"/>
    <property type="evidence" value="ECO:0007669"/>
    <property type="project" value="InterPro"/>
</dbReference>
<comment type="caution">
    <text evidence="18">The sequence shown here is derived from an EMBL/GenBank/DDBJ whole genome shotgun (WGS) entry which is preliminary data.</text>
</comment>
<dbReference type="Pfam" id="PF04679">
    <property type="entry name" value="DNA_ligase_A_C"/>
    <property type="match status" value="1"/>
</dbReference>
<dbReference type="GO" id="GO:0006310">
    <property type="term" value="P:DNA recombination"/>
    <property type="evidence" value="ECO:0007669"/>
    <property type="project" value="UniProtKB-UniRule"/>
</dbReference>
<dbReference type="GO" id="GO:0003910">
    <property type="term" value="F:DNA ligase (ATP) activity"/>
    <property type="evidence" value="ECO:0007669"/>
    <property type="project" value="UniProtKB-UniRule"/>
</dbReference>
<comment type="similarity">
    <text evidence="1 14 15">Belongs to the ATP-dependent DNA ligase family.</text>
</comment>
<feature type="binding site" evidence="14">
    <location>
        <position position="254"/>
    </location>
    <ligand>
        <name>ATP</name>
        <dbReference type="ChEBI" id="CHEBI:30616"/>
    </ligand>
</feature>
<dbReference type="HAMAP" id="MF_00407">
    <property type="entry name" value="DNA_ligase"/>
    <property type="match status" value="1"/>
</dbReference>
<feature type="binding site" evidence="14">
    <location>
        <position position="340"/>
    </location>
    <ligand>
        <name>ATP</name>
        <dbReference type="ChEBI" id="CHEBI:30616"/>
    </ligand>
</feature>
<dbReference type="EMBL" id="QEFP01000015">
    <property type="protein sequence ID" value="PVU68360.1"/>
    <property type="molecule type" value="Genomic_DNA"/>
</dbReference>